<name>A0ABQ8GMP2_9PEZI</name>
<evidence type="ECO:0000313" key="2">
    <source>
        <dbReference type="EMBL" id="KAH7058771.1"/>
    </source>
</evidence>
<evidence type="ECO:0000313" key="3">
    <source>
        <dbReference type="Proteomes" id="UP000774617"/>
    </source>
</evidence>
<comment type="caution">
    <text evidence="2">The sequence shown here is derived from an EMBL/GenBank/DDBJ whole genome shotgun (WGS) entry which is preliminary data.</text>
</comment>
<dbReference type="Proteomes" id="UP000774617">
    <property type="component" value="Unassembled WGS sequence"/>
</dbReference>
<sequence>MRSGTSAGTPIASWSRKTIHPSPFLPVELAVPPAPGVVAFPGSRTTWAGEIWPSTRVMRWVACSSFCFRTAAFAVPSLFISSTARLSRLGPCASPAPSRLGSSSSLATPRGLWIDDWCRSETDIPAWPAARQPCLALQTLPAQHQPRPPNARLMCVPGAPHVAYAHHPRIPALPSAGFPIFPCNLAFLNFSQRPGPLAFAFSGSSRRSSSPAQHPLTPYPGGPTLLTESVRPVNHPHKDRLLTAAIDGAHRVRQRRRRVCGGEDRLQAW</sequence>
<evidence type="ECO:0000256" key="1">
    <source>
        <dbReference type="SAM" id="MobiDB-lite"/>
    </source>
</evidence>
<protein>
    <submittedName>
        <fullName evidence="2">Uncharacterized protein</fullName>
    </submittedName>
</protein>
<feature type="region of interest" description="Disordered" evidence="1">
    <location>
        <begin position="201"/>
        <end position="224"/>
    </location>
</feature>
<gene>
    <name evidence="2" type="ORF">B0J12DRAFT_372904</name>
</gene>
<organism evidence="2 3">
    <name type="scientific">Macrophomina phaseolina</name>
    <dbReference type="NCBI Taxonomy" id="35725"/>
    <lineage>
        <taxon>Eukaryota</taxon>
        <taxon>Fungi</taxon>
        <taxon>Dikarya</taxon>
        <taxon>Ascomycota</taxon>
        <taxon>Pezizomycotina</taxon>
        <taxon>Dothideomycetes</taxon>
        <taxon>Dothideomycetes incertae sedis</taxon>
        <taxon>Botryosphaeriales</taxon>
        <taxon>Botryosphaeriaceae</taxon>
        <taxon>Macrophomina</taxon>
    </lineage>
</organism>
<reference evidence="2 3" key="1">
    <citation type="journal article" date="2021" name="Nat. Commun.">
        <title>Genetic determinants of endophytism in the Arabidopsis root mycobiome.</title>
        <authorList>
            <person name="Mesny F."/>
            <person name="Miyauchi S."/>
            <person name="Thiergart T."/>
            <person name="Pickel B."/>
            <person name="Atanasova L."/>
            <person name="Karlsson M."/>
            <person name="Huettel B."/>
            <person name="Barry K.W."/>
            <person name="Haridas S."/>
            <person name="Chen C."/>
            <person name="Bauer D."/>
            <person name="Andreopoulos W."/>
            <person name="Pangilinan J."/>
            <person name="LaButti K."/>
            <person name="Riley R."/>
            <person name="Lipzen A."/>
            <person name="Clum A."/>
            <person name="Drula E."/>
            <person name="Henrissat B."/>
            <person name="Kohler A."/>
            <person name="Grigoriev I.V."/>
            <person name="Martin F.M."/>
            <person name="Hacquard S."/>
        </authorList>
    </citation>
    <scope>NUCLEOTIDE SEQUENCE [LARGE SCALE GENOMIC DNA]</scope>
    <source>
        <strain evidence="2 3">MPI-SDFR-AT-0080</strain>
    </source>
</reference>
<proteinExistence type="predicted"/>
<keyword evidence="3" id="KW-1185">Reference proteome</keyword>
<accession>A0ABQ8GMP2</accession>
<dbReference type="EMBL" id="JAGTJR010000006">
    <property type="protein sequence ID" value="KAH7058771.1"/>
    <property type="molecule type" value="Genomic_DNA"/>
</dbReference>